<gene>
    <name evidence="1" type="ORF">F6X53_19040</name>
</gene>
<evidence type="ECO:0000313" key="2">
    <source>
        <dbReference type="Proteomes" id="UP000474159"/>
    </source>
</evidence>
<organism evidence="1 2">
    <name type="scientific">Methylobacterium soli</name>
    <dbReference type="NCBI Taxonomy" id="553447"/>
    <lineage>
        <taxon>Bacteria</taxon>
        <taxon>Pseudomonadati</taxon>
        <taxon>Pseudomonadota</taxon>
        <taxon>Alphaproteobacteria</taxon>
        <taxon>Hyphomicrobiales</taxon>
        <taxon>Methylobacteriaceae</taxon>
        <taxon>Methylobacterium</taxon>
    </lineage>
</organism>
<dbReference type="AlphaFoldDB" id="A0A6L3SV77"/>
<sequence>MNKGFGVQVTVPGSGDGAAKVAPVLVVARDEQDAEIVAAQAAGAGAQAEALRELTDEEITEHGLDLQAHGSVTALPVLSL</sequence>
<dbReference type="Proteomes" id="UP000474159">
    <property type="component" value="Unassembled WGS sequence"/>
</dbReference>
<proteinExistence type="predicted"/>
<reference evidence="1 2" key="1">
    <citation type="submission" date="2019-09" db="EMBL/GenBank/DDBJ databases">
        <title>YIM 48816 draft genome.</title>
        <authorList>
            <person name="Jiang L."/>
        </authorList>
    </citation>
    <scope>NUCLEOTIDE SEQUENCE [LARGE SCALE GENOMIC DNA]</scope>
    <source>
        <strain evidence="1 2">YIM 48816</strain>
    </source>
</reference>
<accession>A0A6L3SV77</accession>
<dbReference type="OrthoDB" id="7998029at2"/>
<comment type="caution">
    <text evidence="1">The sequence shown here is derived from an EMBL/GenBank/DDBJ whole genome shotgun (WGS) entry which is preliminary data.</text>
</comment>
<dbReference type="RefSeq" id="WP_151001776.1">
    <property type="nucleotide sequence ID" value="NZ_BPQY01000334.1"/>
</dbReference>
<evidence type="ECO:0000313" key="1">
    <source>
        <dbReference type="EMBL" id="KAB1077416.1"/>
    </source>
</evidence>
<keyword evidence="2" id="KW-1185">Reference proteome</keyword>
<name>A0A6L3SV77_9HYPH</name>
<dbReference type="EMBL" id="VZZK01000021">
    <property type="protein sequence ID" value="KAB1077416.1"/>
    <property type="molecule type" value="Genomic_DNA"/>
</dbReference>
<protein>
    <submittedName>
        <fullName evidence="1">Uncharacterized protein</fullName>
    </submittedName>
</protein>